<dbReference type="PANTHER" id="PTHR47199:SF2">
    <property type="entry name" value="PHOTOSYSTEM II STABILITY_ASSEMBLY FACTOR HCF136, CHLOROPLASTIC"/>
    <property type="match status" value="1"/>
</dbReference>
<evidence type="ECO:0000256" key="1">
    <source>
        <dbReference type="ARBA" id="ARBA00022531"/>
    </source>
</evidence>
<dbReference type="PANTHER" id="PTHR47199">
    <property type="entry name" value="PHOTOSYSTEM II STABILITY/ASSEMBLY FACTOR HCF136, CHLOROPLASTIC"/>
    <property type="match status" value="1"/>
</dbReference>
<dbReference type="InterPro" id="IPR028203">
    <property type="entry name" value="PSII_CF48-like_dom"/>
</dbReference>
<reference evidence="5 6" key="1">
    <citation type="journal article" date="2018" name="Genet. Mol. Biol.">
        <title>The genome sequence of Dyella jiangningensis FCAV SCS01 from a lignocellulose-decomposing microbial consortium metagenome reveals potential for biotechnological applications.</title>
        <authorList>
            <person name="Desiderato J.G."/>
            <person name="Alvarenga D.O."/>
            <person name="Constancio M.T.L."/>
            <person name="Alves L.M.C."/>
            <person name="Varani A.M."/>
        </authorList>
    </citation>
    <scope>NUCLEOTIDE SEQUENCE [LARGE SCALE GENOMIC DNA]</scope>
    <source>
        <strain evidence="5 6">FCAV SCS01</strain>
    </source>
</reference>
<dbReference type="SUPFAM" id="SSF50939">
    <property type="entry name" value="Sialidases"/>
    <property type="match status" value="1"/>
</dbReference>
<keyword evidence="2" id="KW-0604">Photosystem II</keyword>
<proteinExistence type="predicted"/>
<dbReference type="Pfam" id="PF14870">
    <property type="entry name" value="PSII_BNR"/>
    <property type="match status" value="2"/>
</dbReference>
<feature type="domain" description="Photosynthesis system II assembly factor Ycf48/Hcf136-like" evidence="4">
    <location>
        <begin position="160"/>
        <end position="282"/>
    </location>
</feature>
<feature type="chain" id="PRO_5016269041" evidence="3">
    <location>
        <begin position="24"/>
        <end position="355"/>
    </location>
</feature>
<comment type="caution">
    <text evidence="5">The sequence shown here is derived from an EMBL/GenBank/DDBJ whole genome shotgun (WGS) entry which is preliminary data.</text>
</comment>
<dbReference type="OrthoDB" id="9813892at2"/>
<accession>A0A328P7H3</accession>
<keyword evidence="5" id="KW-0378">Hydrolase</keyword>
<evidence type="ECO:0000313" key="5">
    <source>
        <dbReference type="EMBL" id="RAO76244.1"/>
    </source>
</evidence>
<dbReference type="GO" id="GO:0015979">
    <property type="term" value="P:photosynthesis"/>
    <property type="evidence" value="ECO:0007669"/>
    <property type="project" value="UniProtKB-KW"/>
</dbReference>
<evidence type="ECO:0000256" key="2">
    <source>
        <dbReference type="ARBA" id="ARBA00023276"/>
    </source>
</evidence>
<feature type="signal peptide" evidence="3">
    <location>
        <begin position="1"/>
        <end position="23"/>
    </location>
</feature>
<organism evidence="5 6">
    <name type="scientific">Dyella jiangningensis</name>
    <dbReference type="NCBI Taxonomy" id="1379159"/>
    <lineage>
        <taxon>Bacteria</taxon>
        <taxon>Pseudomonadati</taxon>
        <taxon>Pseudomonadota</taxon>
        <taxon>Gammaproteobacteria</taxon>
        <taxon>Lysobacterales</taxon>
        <taxon>Rhodanobacteraceae</taxon>
        <taxon>Dyella</taxon>
    </lineage>
</organism>
<sequence>MYTPFLRRALVALAFALPAIAVAGFADVLDTSAGVSALASKTLLNGLAVAGKRMVAVGQRGHIVTSDDNGASWQQAKVPVSSDLVAVSFPTPQQGWTVGHDGVVLHTADGGATWSLQLDGRRAGALMLEQLRARAGKGEPGDQDEAGKLVDEAGRIASQGVENPFLDVWFADARHGYIVGAFNLIFETTDGGQTWTSWFDRTENPQRLHLYAVRGIGADVYITGEQGLVLKLDRDAGRFRVVDTPYKGTYFGVVGDGASVVVYGLRGNAYRSIDAGAHWSAIDTGVQEGLTGGTRFGAHGLALVSQAGTVLVSRDGGEHFVTHRPAKPAPASAVAVAGDVIVTAGALGVNARPLH</sequence>
<dbReference type="GO" id="GO:0009523">
    <property type="term" value="C:photosystem II"/>
    <property type="evidence" value="ECO:0007669"/>
    <property type="project" value="UniProtKB-KW"/>
</dbReference>
<dbReference type="InterPro" id="IPR015943">
    <property type="entry name" value="WD40/YVTN_repeat-like_dom_sf"/>
</dbReference>
<evidence type="ECO:0000259" key="4">
    <source>
        <dbReference type="Pfam" id="PF14870"/>
    </source>
</evidence>
<feature type="domain" description="Photosynthesis system II assembly factor Ycf48/Hcf136-like" evidence="4">
    <location>
        <begin position="57"/>
        <end position="119"/>
    </location>
</feature>
<evidence type="ECO:0000313" key="6">
    <source>
        <dbReference type="Proteomes" id="UP000248926"/>
    </source>
</evidence>
<protein>
    <submittedName>
        <fullName evidence="5">Glycosyl hydrolase</fullName>
    </submittedName>
</protein>
<dbReference type="Proteomes" id="UP000248926">
    <property type="component" value="Unassembled WGS sequence"/>
</dbReference>
<gene>
    <name evidence="5" type="ORF">CA260_11160</name>
</gene>
<evidence type="ECO:0000256" key="3">
    <source>
        <dbReference type="SAM" id="SignalP"/>
    </source>
</evidence>
<dbReference type="AlphaFoldDB" id="A0A328P7H3"/>
<name>A0A328P7H3_9GAMM</name>
<keyword evidence="3" id="KW-0732">Signal</keyword>
<dbReference type="InterPro" id="IPR036278">
    <property type="entry name" value="Sialidase_sf"/>
</dbReference>
<dbReference type="Gene3D" id="2.130.10.10">
    <property type="entry name" value="YVTN repeat-like/Quinoprotein amine dehydrogenase"/>
    <property type="match status" value="1"/>
</dbReference>
<keyword evidence="1" id="KW-0602">Photosynthesis</keyword>
<keyword evidence="6" id="KW-1185">Reference proteome</keyword>
<dbReference type="GO" id="GO:0016787">
    <property type="term" value="F:hydrolase activity"/>
    <property type="evidence" value="ECO:0007669"/>
    <property type="project" value="UniProtKB-KW"/>
</dbReference>
<dbReference type="EMBL" id="NFZS01000002">
    <property type="protein sequence ID" value="RAO76244.1"/>
    <property type="molecule type" value="Genomic_DNA"/>
</dbReference>